<dbReference type="SUPFAM" id="SSF48403">
    <property type="entry name" value="Ankyrin repeat"/>
    <property type="match status" value="1"/>
</dbReference>
<gene>
    <name evidence="1" type="ORF">GH714_025875</name>
</gene>
<sequence>MKAVRKMLRMTNKNKETALHEAARNERSLGVVEAIMIHEDPNEFKYSANNRGESPLYLAVKSRNVEIAFELLRHPNSQLLAYGGPTGKTALHEATMLDFGDEDFKDEAGNGVKQP</sequence>
<dbReference type="SMART" id="SM00248">
    <property type="entry name" value="ANK"/>
    <property type="match status" value="2"/>
</dbReference>
<dbReference type="PANTHER" id="PTHR24121">
    <property type="entry name" value="NO MECHANORECEPTOR POTENTIAL C, ISOFORM D-RELATED"/>
    <property type="match status" value="1"/>
</dbReference>
<dbReference type="AlphaFoldDB" id="A0A6A6N0J1"/>
<dbReference type="Gene3D" id="1.25.40.20">
    <property type="entry name" value="Ankyrin repeat-containing domain"/>
    <property type="match status" value="1"/>
</dbReference>
<accession>A0A6A6N0J1</accession>
<proteinExistence type="predicted"/>
<dbReference type="InterPro" id="IPR036770">
    <property type="entry name" value="Ankyrin_rpt-contain_sf"/>
</dbReference>
<reference evidence="1 2" key="1">
    <citation type="journal article" date="2020" name="Mol. Plant">
        <title>The Chromosome-Based Rubber Tree Genome Provides New Insights into Spurge Genome Evolution and Rubber Biosynthesis.</title>
        <authorList>
            <person name="Liu J."/>
            <person name="Shi C."/>
            <person name="Shi C.C."/>
            <person name="Li W."/>
            <person name="Zhang Q.J."/>
            <person name="Zhang Y."/>
            <person name="Li K."/>
            <person name="Lu H.F."/>
            <person name="Shi C."/>
            <person name="Zhu S.T."/>
            <person name="Xiao Z.Y."/>
            <person name="Nan H."/>
            <person name="Yue Y."/>
            <person name="Zhu X.G."/>
            <person name="Wu Y."/>
            <person name="Hong X.N."/>
            <person name="Fan G.Y."/>
            <person name="Tong Y."/>
            <person name="Zhang D."/>
            <person name="Mao C.L."/>
            <person name="Liu Y.L."/>
            <person name="Hao S.J."/>
            <person name="Liu W.Q."/>
            <person name="Lv M.Q."/>
            <person name="Zhang H.B."/>
            <person name="Liu Y."/>
            <person name="Hu-Tang G.R."/>
            <person name="Wang J.P."/>
            <person name="Wang J.H."/>
            <person name="Sun Y.H."/>
            <person name="Ni S.B."/>
            <person name="Chen W.B."/>
            <person name="Zhang X.C."/>
            <person name="Jiao Y.N."/>
            <person name="Eichler E.E."/>
            <person name="Li G.H."/>
            <person name="Liu X."/>
            <person name="Gao L.Z."/>
        </authorList>
    </citation>
    <scope>NUCLEOTIDE SEQUENCE [LARGE SCALE GENOMIC DNA]</scope>
    <source>
        <strain evidence="2">cv. GT1</strain>
        <tissue evidence="1">Leaf</tissue>
    </source>
</reference>
<comment type="caution">
    <text evidence="1">The sequence shown here is derived from an EMBL/GenBank/DDBJ whole genome shotgun (WGS) entry which is preliminary data.</text>
</comment>
<dbReference type="Pfam" id="PF12796">
    <property type="entry name" value="Ank_2"/>
    <property type="match status" value="1"/>
</dbReference>
<evidence type="ECO:0000313" key="1">
    <source>
        <dbReference type="EMBL" id="KAF2317629.1"/>
    </source>
</evidence>
<protein>
    <submittedName>
        <fullName evidence="1">Uncharacterized protein</fullName>
    </submittedName>
</protein>
<dbReference type="EMBL" id="JAAGAX010000004">
    <property type="protein sequence ID" value="KAF2317629.1"/>
    <property type="molecule type" value="Genomic_DNA"/>
</dbReference>
<keyword evidence="2" id="KW-1185">Reference proteome</keyword>
<dbReference type="Proteomes" id="UP000467840">
    <property type="component" value="Chromosome 6"/>
</dbReference>
<dbReference type="InterPro" id="IPR002110">
    <property type="entry name" value="Ankyrin_rpt"/>
</dbReference>
<evidence type="ECO:0000313" key="2">
    <source>
        <dbReference type="Proteomes" id="UP000467840"/>
    </source>
</evidence>
<dbReference type="PANTHER" id="PTHR24121:SF22">
    <property type="entry name" value="PROTEIN ACCELERATED CELL DEATH 6-LIKE"/>
    <property type="match status" value="1"/>
</dbReference>
<name>A0A6A6N0J1_HEVBR</name>
<organism evidence="1 2">
    <name type="scientific">Hevea brasiliensis</name>
    <name type="common">Para rubber tree</name>
    <name type="synonym">Siphonia brasiliensis</name>
    <dbReference type="NCBI Taxonomy" id="3981"/>
    <lineage>
        <taxon>Eukaryota</taxon>
        <taxon>Viridiplantae</taxon>
        <taxon>Streptophyta</taxon>
        <taxon>Embryophyta</taxon>
        <taxon>Tracheophyta</taxon>
        <taxon>Spermatophyta</taxon>
        <taxon>Magnoliopsida</taxon>
        <taxon>eudicotyledons</taxon>
        <taxon>Gunneridae</taxon>
        <taxon>Pentapetalae</taxon>
        <taxon>rosids</taxon>
        <taxon>fabids</taxon>
        <taxon>Malpighiales</taxon>
        <taxon>Euphorbiaceae</taxon>
        <taxon>Crotonoideae</taxon>
        <taxon>Micrandreae</taxon>
        <taxon>Hevea</taxon>
    </lineage>
</organism>